<name>A0A2R3Z1J6_9FLAO</name>
<dbReference type="Proteomes" id="UP000241507">
    <property type="component" value="Chromosome"/>
</dbReference>
<organism evidence="1 2">
    <name type="scientific">Christiangramia fulva</name>
    <dbReference type="NCBI Taxonomy" id="2126553"/>
    <lineage>
        <taxon>Bacteria</taxon>
        <taxon>Pseudomonadati</taxon>
        <taxon>Bacteroidota</taxon>
        <taxon>Flavobacteriia</taxon>
        <taxon>Flavobacteriales</taxon>
        <taxon>Flavobacteriaceae</taxon>
        <taxon>Christiangramia</taxon>
    </lineage>
</organism>
<dbReference type="KEGG" id="grs:C7S20_01965"/>
<evidence type="ECO:0008006" key="3">
    <source>
        <dbReference type="Google" id="ProtNLM"/>
    </source>
</evidence>
<sequence length="158" mass="17462">MAQNNTGSQFSLNAFTPSAEYELSIGEKSSIDLDFGLGFSYLHSLGESHYGIYPGFKTQYRYYYNFQKRIDDKRNTSGNSANYIAGIASITGGNPIFGDLKYSSDYGLVAGPAWGLQRVYDNNFKVNVNLGLGFGYSEVGDSYLLPIIAVQLGWVLDR</sequence>
<evidence type="ECO:0000313" key="2">
    <source>
        <dbReference type="Proteomes" id="UP000241507"/>
    </source>
</evidence>
<protein>
    <recommendedName>
        <fullName evidence="3">DUF3575 domain-containing protein</fullName>
    </recommendedName>
</protein>
<evidence type="ECO:0000313" key="1">
    <source>
        <dbReference type="EMBL" id="AVR44124.1"/>
    </source>
</evidence>
<reference evidence="2" key="1">
    <citation type="submission" date="2018-03" db="EMBL/GenBank/DDBJ databases">
        <title>Gramella fulva sp. nov., isolated from a dry surface of tidal flat.</title>
        <authorList>
            <person name="Hwang S.H."/>
            <person name="Hwang W.M."/>
            <person name="Kang K."/>
            <person name="Ahn T.-Y."/>
        </authorList>
    </citation>
    <scope>NUCLEOTIDE SEQUENCE [LARGE SCALE GENOMIC DNA]</scope>
    <source>
        <strain evidence="2">SH35</strain>
    </source>
</reference>
<proteinExistence type="predicted"/>
<accession>A0A2R3Z1J6</accession>
<dbReference type="EMBL" id="CP028136">
    <property type="protein sequence ID" value="AVR44124.1"/>
    <property type="molecule type" value="Genomic_DNA"/>
</dbReference>
<gene>
    <name evidence="1" type="ORF">C7S20_01965</name>
</gene>
<dbReference type="AlphaFoldDB" id="A0A2R3Z1J6"/>
<keyword evidence="2" id="KW-1185">Reference proteome</keyword>